<proteinExistence type="predicted"/>
<reference evidence="2" key="1">
    <citation type="journal article" date="2011" name="Nature">
        <title>Genome sequence and analysis of the tuber crop potato.</title>
        <authorList>
            <consortium name="The Potato Genome Sequencing Consortium"/>
        </authorList>
    </citation>
    <scope>NUCLEOTIDE SEQUENCE [LARGE SCALE GENOMIC DNA]</scope>
    <source>
        <strain evidence="2">cv. DM1-3 516 R44</strain>
    </source>
</reference>
<protein>
    <submittedName>
        <fullName evidence="1">Uncharacterized protein</fullName>
    </submittedName>
</protein>
<accession>M1AF55</accession>
<evidence type="ECO:0000313" key="1">
    <source>
        <dbReference type="EnsemblPlants" id="PGSC0003DMT400021454"/>
    </source>
</evidence>
<dbReference type="Gramene" id="PGSC0003DMT400021454">
    <property type="protein sequence ID" value="PGSC0003DMT400021454"/>
    <property type="gene ID" value="PGSC0003DMG400008326"/>
</dbReference>
<dbReference type="EnsemblPlants" id="PGSC0003DMT400021454">
    <property type="protein sequence ID" value="PGSC0003DMT400021454"/>
    <property type="gene ID" value="PGSC0003DMG400008326"/>
</dbReference>
<evidence type="ECO:0000313" key="2">
    <source>
        <dbReference type="Proteomes" id="UP000011115"/>
    </source>
</evidence>
<sequence>MDRHVILFLRCPWRRYVEVGNAEVDGENGVVEQDKYSIRPAHTISETEKNQITSSWRLS</sequence>
<keyword evidence="2" id="KW-1185">Reference proteome</keyword>
<reference evidence="1" key="2">
    <citation type="submission" date="2015-06" db="UniProtKB">
        <authorList>
            <consortium name="EnsemblPlants"/>
        </authorList>
    </citation>
    <scope>IDENTIFICATION</scope>
    <source>
        <strain evidence="1">DM1-3 516 R44</strain>
    </source>
</reference>
<dbReference type="AlphaFoldDB" id="M1AF55"/>
<organism evidence="1 2">
    <name type="scientific">Solanum tuberosum</name>
    <name type="common">Potato</name>
    <dbReference type="NCBI Taxonomy" id="4113"/>
    <lineage>
        <taxon>Eukaryota</taxon>
        <taxon>Viridiplantae</taxon>
        <taxon>Streptophyta</taxon>
        <taxon>Embryophyta</taxon>
        <taxon>Tracheophyta</taxon>
        <taxon>Spermatophyta</taxon>
        <taxon>Magnoliopsida</taxon>
        <taxon>eudicotyledons</taxon>
        <taxon>Gunneridae</taxon>
        <taxon>Pentapetalae</taxon>
        <taxon>asterids</taxon>
        <taxon>lamiids</taxon>
        <taxon>Solanales</taxon>
        <taxon>Solanaceae</taxon>
        <taxon>Solanoideae</taxon>
        <taxon>Solaneae</taxon>
        <taxon>Solanum</taxon>
    </lineage>
</organism>
<dbReference type="Proteomes" id="UP000011115">
    <property type="component" value="Unassembled WGS sequence"/>
</dbReference>
<dbReference type="HOGENOM" id="CLU_2965495_0_0_1"/>
<name>M1AF55_SOLTU</name>
<dbReference type="InParanoid" id="M1AF55"/>
<dbReference type="PaxDb" id="4113-PGSC0003DMT400021454"/>